<evidence type="ECO:0000313" key="4">
    <source>
        <dbReference type="EMBL" id="HIZ66371.1"/>
    </source>
</evidence>
<dbReference type="GO" id="GO:0008168">
    <property type="term" value="F:methyltransferase activity"/>
    <property type="evidence" value="ECO:0007669"/>
    <property type="project" value="UniProtKB-KW"/>
</dbReference>
<gene>
    <name evidence="4" type="ORF">H9809_10820</name>
</gene>
<evidence type="ECO:0000256" key="1">
    <source>
        <dbReference type="ARBA" id="ARBA00007137"/>
    </source>
</evidence>
<dbReference type="InterPro" id="IPR010426">
    <property type="entry name" value="MTTB_MeTrfase"/>
</dbReference>
<evidence type="ECO:0000313" key="5">
    <source>
        <dbReference type="Proteomes" id="UP000824056"/>
    </source>
</evidence>
<dbReference type="Gene3D" id="3.20.20.480">
    <property type="entry name" value="Trimethylamine methyltransferase-like"/>
    <property type="match status" value="1"/>
</dbReference>
<dbReference type="Proteomes" id="UP000824056">
    <property type="component" value="Unassembled WGS sequence"/>
</dbReference>
<keyword evidence="2 4" id="KW-0489">Methyltransferase</keyword>
<dbReference type="Pfam" id="PF06253">
    <property type="entry name" value="MTTB"/>
    <property type="match status" value="1"/>
</dbReference>
<evidence type="ECO:0000256" key="3">
    <source>
        <dbReference type="ARBA" id="ARBA00022679"/>
    </source>
</evidence>
<reference evidence="4" key="1">
    <citation type="journal article" date="2021" name="PeerJ">
        <title>Extensive microbial diversity within the chicken gut microbiome revealed by metagenomics and culture.</title>
        <authorList>
            <person name="Gilroy R."/>
            <person name="Ravi A."/>
            <person name="Getino M."/>
            <person name="Pursley I."/>
            <person name="Horton D.L."/>
            <person name="Alikhan N.F."/>
            <person name="Baker D."/>
            <person name="Gharbi K."/>
            <person name="Hall N."/>
            <person name="Watson M."/>
            <person name="Adriaenssens E.M."/>
            <person name="Foster-Nyarko E."/>
            <person name="Jarju S."/>
            <person name="Secka A."/>
            <person name="Antonio M."/>
            <person name="Oren A."/>
            <person name="Chaudhuri R.R."/>
            <person name="La Ragione R."/>
            <person name="Hildebrand F."/>
            <person name="Pallen M.J."/>
        </authorList>
    </citation>
    <scope>NUCLEOTIDE SEQUENCE</scope>
    <source>
        <strain evidence="4">1068</strain>
    </source>
</reference>
<keyword evidence="3" id="KW-0808">Transferase</keyword>
<dbReference type="GO" id="GO:0015948">
    <property type="term" value="P:methanogenesis"/>
    <property type="evidence" value="ECO:0007669"/>
    <property type="project" value="InterPro"/>
</dbReference>
<protein>
    <submittedName>
        <fullName evidence="4">Trimethylamine methyltransferase family protein</fullName>
    </submittedName>
</protein>
<name>A0A9D2FTJ1_9FIRM</name>
<evidence type="ECO:0000256" key="2">
    <source>
        <dbReference type="ARBA" id="ARBA00022603"/>
    </source>
</evidence>
<dbReference type="AlphaFoldDB" id="A0A9D2FTJ1"/>
<dbReference type="EMBL" id="DXBG01000254">
    <property type="protein sequence ID" value="HIZ66371.1"/>
    <property type="molecule type" value="Genomic_DNA"/>
</dbReference>
<dbReference type="GO" id="GO:0032259">
    <property type="term" value="P:methylation"/>
    <property type="evidence" value="ECO:0007669"/>
    <property type="project" value="UniProtKB-KW"/>
</dbReference>
<proteinExistence type="inferred from homology"/>
<organism evidence="4 5">
    <name type="scientific">Candidatus Blautia pullicola</name>
    <dbReference type="NCBI Taxonomy" id="2838498"/>
    <lineage>
        <taxon>Bacteria</taxon>
        <taxon>Bacillati</taxon>
        <taxon>Bacillota</taxon>
        <taxon>Clostridia</taxon>
        <taxon>Lachnospirales</taxon>
        <taxon>Lachnospiraceae</taxon>
        <taxon>Blautia</taxon>
    </lineage>
</organism>
<reference evidence="4" key="2">
    <citation type="submission" date="2021-04" db="EMBL/GenBank/DDBJ databases">
        <authorList>
            <person name="Gilroy R."/>
        </authorList>
    </citation>
    <scope>NUCLEOTIDE SEQUENCE</scope>
    <source>
        <strain evidence="4">1068</strain>
    </source>
</reference>
<comment type="caution">
    <text evidence="4">The sequence shown here is derived from an EMBL/GenBank/DDBJ whole genome shotgun (WGS) entry which is preliminary data.</text>
</comment>
<dbReference type="InterPro" id="IPR038601">
    <property type="entry name" value="MttB-like_sf"/>
</dbReference>
<comment type="similarity">
    <text evidence="1">Belongs to the trimethylamine methyltransferase family.</text>
</comment>
<sequence length="478" mass="51905">MEREIMRCHALNEKQCEEIAASCFRILEETGCVMHNQEARELLQKAGCTVEGELVKIPASLTQWAVEQAPSSVTIYNRGGKPAMVLEPGKVYFGPAISITAIEDLETGERRPARKQDSVDAAVLMDALENISWVSPCVSPSDAVAAVSDLEELCAVLSNTDKPVMYWAQNLKNLEYEFQMFEAVAGSAERLAERPFMVDLVCPIDPLSHTEDGLAQLMYLAKRKAPAVYIAGIGIGLTGPATIAGTVALGMADTMAGLVVSQVVNPGAPFIVSKFTDNVDMRTMSVTHSNPEMLLANIATADVFRYLGLPFCSNFAGTDSGLMDSVAAFDKGIQIYAGLLSGTNMNFALGAYESGAYAKLADLVVGNEMIGFLKIMTGNVEVSEETLAEDVIAEVGPGGVFFTEEHTLDHIYDLWEAKLMYPRSSAQATEKDKTGLEEAARQKVRNILAQGTGHPLPEEIWEKLNQILEKAIEEYENQ</sequence>
<accession>A0A9D2FTJ1</accession>